<name>A0A1R0FAJ9_9HYPH</name>
<dbReference type="Proteomes" id="UP000187344">
    <property type="component" value="Unassembled WGS sequence"/>
</dbReference>
<keyword evidence="2" id="KW-1185">Reference proteome</keyword>
<evidence type="ECO:0000313" key="2">
    <source>
        <dbReference type="Proteomes" id="UP000187344"/>
    </source>
</evidence>
<protein>
    <submittedName>
        <fullName evidence="1">Uncharacterized protein</fullName>
    </submittedName>
</protein>
<organism evidence="1 2">
    <name type="scientific">Bartonella apis</name>
    <dbReference type="NCBI Taxonomy" id="1686310"/>
    <lineage>
        <taxon>Bacteria</taxon>
        <taxon>Pseudomonadati</taxon>
        <taxon>Pseudomonadota</taxon>
        <taxon>Alphaproteobacteria</taxon>
        <taxon>Hyphomicrobiales</taxon>
        <taxon>Bartonellaceae</taxon>
        <taxon>Bartonella</taxon>
    </lineage>
</organism>
<dbReference type="EMBL" id="LXYT01000001">
    <property type="protein sequence ID" value="OLY43996.1"/>
    <property type="molecule type" value="Genomic_DNA"/>
</dbReference>
<proteinExistence type="predicted"/>
<accession>A0A1R0FAJ9</accession>
<sequence>MKTVLFEAHKGADNIKKAASDETRYRFYCKETEIVKKWKLRDVKASVSWQ</sequence>
<reference evidence="1 2" key="1">
    <citation type="submission" date="2016-12" db="EMBL/GenBank/DDBJ databases">
        <title>Comparative genomics of Bartonella apis.</title>
        <authorList>
            <person name="Engel P."/>
        </authorList>
    </citation>
    <scope>NUCLEOTIDE SEQUENCE [LARGE SCALE GENOMIC DNA]</scope>
    <source>
        <strain evidence="1 2">PEB0149</strain>
    </source>
</reference>
<gene>
    <name evidence="1" type="ORF">PEB0149_014460</name>
</gene>
<dbReference type="AlphaFoldDB" id="A0A1R0FAJ9"/>
<evidence type="ECO:0000313" key="1">
    <source>
        <dbReference type="EMBL" id="OLY43996.1"/>
    </source>
</evidence>
<comment type="caution">
    <text evidence="1">The sequence shown here is derived from an EMBL/GenBank/DDBJ whole genome shotgun (WGS) entry which is preliminary data.</text>
</comment>